<name>A0A1M5FTA7_LOKAT</name>
<dbReference type="STRING" id="366533.SAMN05444339_12513"/>
<dbReference type="AlphaFoldDB" id="A0A1M5FTA7"/>
<keyword evidence="1" id="KW-0472">Membrane</keyword>
<gene>
    <name evidence="2" type="ORF">SAMN05444339_12513</name>
</gene>
<keyword evidence="3" id="KW-1185">Reference proteome</keyword>
<sequence>MSHTLDQILPSLQSLGLLTYWIIALVAMLEAIVLTGIIAPGGLVVIAGGMLAQRGTVKFFDMAWFVAAGAIIGSGISFYLGQLTTEGLAKAEVIRHVAPCAAGYGAGSALRRIRHGDWPILRADVRACPVCSRHGWHVAPQVLAVECRQCRALCSDLAGDRVFFRSRHWRAGCVGPTDISVQRRHAAGAGVAVVHHAPPATGTALAGRHRTIHRSRHFKQTVGSGPRPSVSSA</sequence>
<keyword evidence="1" id="KW-0812">Transmembrane</keyword>
<evidence type="ECO:0000313" key="3">
    <source>
        <dbReference type="Proteomes" id="UP000183987"/>
    </source>
</evidence>
<keyword evidence="1" id="KW-1133">Transmembrane helix</keyword>
<organism evidence="2 3">
    <name type="scientific">Loktanella atrilutea</name>
    <dbReference type="NCBI Taxonomy" id="366533"/>
    <lineage>
        <taxon>Bacteria</taxon>
        <taxon>Pseudomonadati</taxon>
        <taxon>Pseudomonadota</taxon>
        <taxon>Alphaproteobacteria</taxon>
        <taxon>Rhodobacterales</taxon>
        <taxon>Roseobacteraceae</taxon>
        <taxon>Loktanella</taxon>
    </lineage>
</organism>
<reference evidence="2" key="1">
    <citation type="submission" date="2016-11" db="EMBL/GenBank/DDBJ databases">
        <authorList>
            <person name="Jaros S."/>
            <person name="Januszkiewicz K."/>
            <person name="Wedrychowicz H."/>
        </authorList>
    </citation>
    <scope>NUCLEOTIDE SEQUENCE [LARGE SCALE GENOMIC DNA]</scope>
    <source>
        <strain evidence="2">DSM 29326</strain>
    </source>
</reference>
<feature type="transmembrane region" description="Helical" evidence="1">
    <location>
        <begin position="20"/>
        <end position="47"/>
    </location>
</feature>
<protein>
    <recommendedName>
        <fullName evidence="4">Membrane protein DedA, SNARE-associated domain</fullName>
    </recommendedName>
</protein>
<evidence type="ECO:0000256" key="1">
    <source>
        <dbReference type="SAM" id="Phobius"/>
    </source>
</evidence>
<accession>A0A1M5FTA7</accession>
<evidence type="ECO:0000313" key="2">
    <source>
        <dbReference type="EMBL" id="SHF94780.1"/>
    </source>
</evidence>
<proteinExistence type="predicted"/>
<evidence type="ECO:0008006" key="4">
    <source>
        <dbReference type="Google" id="ProtNLM"/>
    </source>
</evidence>
<feature type="transmembrane region" description="Helical" evidence="1">
    <location>
        <begin position="59"/>
        <end position="80"/>
    </location>
</feature>
<dbReference type="Proteomes" id="UP000183987">
    <property type="component" value="Unassembled WGS sequence"/>
</dbReference>
<dbReference type="EMBL" id="FQUE01000025">
    <property type="protein sequence ID" value="SHF94780.1"/>
    <property type="molecule type" value="Genomic_DNA"/>
</dbReference>